<evidence type="ECO:0000256" key="3">
    <source>
        <dbReference type="ARBA" id="ARBA00022679"/>
    </source>
</evidence>
<feature type="region of interest" description="Disordered" evidence="9">
    <location>
        <begin position="85"/>
        <end position="107"/>
    </location>
</feature>
<dbReference type="NCBIfam" id="TIGR02395">
    <property type="entry name" value="rpoN_sigma"/>
    <property type="match status" value="1"/>
</dbReference>
<evidence type="ECO:0000256" key="9">
    <source>
        <dbReference type="SAM" id="MobiDB-lite"/>
    </source>
</evidence>
<reference evidence="13" key="1">
    <citation type="journal article" date="2019" name="Int. J. Syst. Evol. Microbiol.">
        <title>The Global Catalogue of Microorganisms (GCM) 10K type strain sequencing project: providing services to taxonomists for standard genome sequencing and annotation.</title>
        <authorList>
            <consortium name="The Broad Institute Genomics Platform"/>
            <consortium name="The Broad Institute Genome Sequencing Center for Infectious Disease"/>
            <person name="Wu L."/>
            <person name="Ma J."/>
        </authorList>
    </citation>
    <scope>NUCLEOTIDE SEQUENCE [LARGE SCALE GENOMIC DNA]</scope>
    <source>
        <strain evidence="13">CGMCC 1.12404</strain>
    </source>
</reference>
<keyword evidence="7" id="KW-0238">DNA-binding</keyword>
<evidence type="ECO:0000256" key="4">
    <source>
        <dbReference type="ARBA" id="ARBA00022695"/>
    </source>
</evidence>
<name>A0ABQ1GIZ9_9BACL</name>
<dbReference type="PROSITE" id="PS00718">
    <property type="entry name" value="SIGMA54_2"/>
    <property type="match status" value="1"/>
</dbReference>
<evidence type="ECO:0000256" key="8">
    <source>
        <dbReference type="ARBA" id="ARBA00023163"/>
    </source>
</evidence>
<keyword evidence="5" id="KW-0805">Transcription regulation</keyword>
<keyword evidence="13" id="KW-1185">Reference proteome</keyword>
<evidence type="ECO:0000256" key="7">
    <source>
        <dbReference type="ARBA" id="ARBA00023125"/>
    </source>
</evidence>
<dbReference type="PANTHER" id="PTHR32248:SF4">
    <property type="entry name" value="RNA POLYMERASE SIGMA-54 FACTOR"/>
    <property type="match status" value="1"/>
</dbReference>
<dbReference type="PROSITE" id="PS00717">
    <property type="entry name" value="SIGMA54_1"/>
    <property type="match status" value="1"/>
</dbReference>
<dbReference type="Proteomes" id="UP000617979">
    <property type="component" value="Unassembled WGS sequence"/>
</dbReference>
<dbReference type="PIRSF" id="PIRSF000774">
    <property type="entry name" value="RpoN"/>
    <property type="match status" value="1"/>
</dbReference>
<dbReference type="InterPro" id="IPR038709">
    <property type="entry name" value="RpoN_core-bd_sf"/>
</dbReference>
<keyword evidence="6" id="KW-0731">Sigma factor</keyword>
<dbReference type="PRINTS" id="PR00045">
    <property type="entry name" value="SIGMA54FCT"/>
</dbReference>
<sequence length="465" mass="52355">MALSMGYGLIQDQRMKLVMTPELRQAIQVLQLSAVDLIQYIQDQAVENPVLEIEDSAPMAEPDPVGTESAERLADWGAFMRGGGTLGRSSSTHDEEEGHPVDRIADSTPSLSGVLEEQLRYLSIDSHTYQICRYIIGNLDEDGYLRLDCEQLCKRFNIQEQDFVVSLEVVQGLDPAGVGARNLAECLTLQLKRQGDPDPLALEIVSFHLQDLAEGKLKKVAKALNRTTVEVQDAADRIRKLNPKPGHACHGESPHYIFPDVTVEKVHGEWEVWVNEGVIPRLGISTQYERILRENNEGAHQAAAYIKERIQSAMWLLKSIEQRRNTLYRVSRAIIGVQRDFFEHGISGLKPLTLREVAEELELHESTVSRATRHKYIQTPRGLFPFRFFFPSGVSNQGGGNTSARSVKDRIEQMIKGENKGKPLSDQKIADRLQEAGIRISRRTVAKYREEMGISSSQARRRFDS</sequence>
<proteinExistence type="inferred from homology"/>
<evidence type="ECO:0000259" key="10">
    <source>
        <dbReference type="Pfam" id="PF04552"/>
    </source>
</evidence>
<evidence type="ECO:0000313" key="13">
    <source>
        <dbReference type="Proteomes" id="UP000617979"/>
    </source>
</evidence>
<evidence type="ECO:0000256" key="1">
    <source>
        <dbReference type="ARBA" id="ARBA00008798"/>
    </source>
</evidence>
<evidence type="ECO:0000256" key="5">
    <source>
        <dbReference type="ARBA" id="ARBA00023015"/>
    </source>
</evidence>
<evidence type="ECO:0000259" key="11">
    <source>
        <dbReference type="Pfam" id="PF04963"/>
    </source>
</evidence>
<dbReference type="EMBL" id="BMEX01000005">
    <property type="protein sequence ID" value="GGA44839.1"/>
    <property type="molecule type" value="Genomic_DNA"/>
</dbReference>
<keyword evidence="3" id="KW-0808">Transferase</keyword>
<dbReference type="Pfam" id="PF00309">
    <property type="entry name" value="Sigma54_AID"/>
    <property type="match status" value="1"/>
</dbReference>
<dbReference type="InterPro" id="IPR007046">
    <property type="entry name" value="RNA_pol_sigma_54_core-bd"/>
</dbReference>
<feature type="domain" description="RNA polymerase sigma factor 54 DNA-binding" evidence="10">
    <location>
        <begin position="304"/>
        <end position="462"/>
    </location>
</feature>
<dbReference type="NCBIfam" id="NF009118">
    <property type="entry name" value="PRK12469.1"/>
    <property type="match status" value="1"/>
</dbReference>
<feature type="compositionally biased region" description="Basic and acidic residues" evidence="9">
    <location>
        <begin position="91"/>
        <end position="105"/>
    </location>
</feature>
<keyword evidence="2" id="KW-0240">DNA-directed RNA polymerase</keyword>
<evidence type="ECO:0000256" key="2">
    <source>
        <dbReference type="ARBA" id="ARBA00022478"/>
    </source>
</evidence>
<protein>
    <submittedName>
        <fullName evidence="12">RNA polymerase sigma-54 factor</fullName>
    </submittedName>
</protein>
<comment type="caution">
    <text evidence="12">The sequence shown here is derived from an EMBL/GenBank/DDBJ whole genome shotgun (WGS) entry which is preliminary data.</text>
</comment>
<evidence type="ECO:0000256" key="6">
    <source>
        <dbReference type="ARBA" id="ARBA00023082"/>
    </source>
</evidence>
<dbReference type="InterPro" id="IPR000394">
    <property type="entry name" value="RNA_pol_sigma_54"/>
</dbReference>
<keyword evidence="4" id="KW-0548">Nucleotidyltransferase</keyword>
<accession>A0ABQ1GIZ9</accession>
<comment type="similarity">
    <text evidence="1">Belongs to the sigma-54 factor family.</text>
</comment>
<dbReference type="Pfam" id="PF04963">
    <property type="entry name" value="Sigma54_CBD"/>
    <property type="match status" value="1"/>
</dbReference>
<dbReference type="PROSITE" id="PS50044">
    <property type="entry name" value="SIGMA54_3"/>
    <property type="match status" value="1"/>
</dbReference>
<organism evidence="12 13">
    <name type="scientific">Kroppenstedtia guangzhouensis</name>
    <dbReference type="NCBI Taxonomy" id="1274356"/>
    <lineage>
        <taxon>Bacteria</taxon>
        <taxon>Bacillati</taxon>
        <taxon>Bacillota</taxon>
        <taxon>Bacilli</taxon>
        <taxon>Bacillales</taxon>
        <taxon>Thermoactinomycetaceae</taxon>
        <taxon>Kroppenstedtia</taxon>
    </lineage>
</organism>
<keyword evidence="8" id="KW-0804">Transcription</keyword>
<evidence type="ECO:0000313" key="12">
    <source>
        <dbReference type="EMBL" id="GGA44839.1"/>
    </source>
</evidence>
<dbReference type="Pfam" id="PF04552">
    <property type="entry name" value="Sigma54_DBD"/>
    <property type="match status" value="1"/>
</dbReference>
<dbReference type="PANTHER" id="PTHR32248">
    <property type="entry name" value="RNA POLYMERASE SIGMA-54 FACTOR"/>
    <property type="match status" value="1"/>
</dbReference>
<dbReference type="InterPro" id="IPR007634">
    <property type="entry name" value="RNA_pol_sigma_54_DNA-bd"/>
</dbReference>
<feature type="domain" description="RNA polymerase sigma factor 54 core-binding" evidence="11">
    <location>
        <begin position="103"/>
        <end position="288"/>
    </location>
</feature>
<dbReference type="RefSeq" id="WP_188431992.1">
    <property type="nucleotide sequence ID" value="NZ_BMEX01000005.1"/>
</dbReference>
<gene>
    <name evidence="12" type="ORF">GCM10007416_17410</name>
</gene>
<dbReference type="Gene3D" id="1.10.10.1330">
    <property type="entry name" value="RNA polymerase sigma-54 factor, core-binding domain"/>
    <property type="match status" value="1"/>
</dbReference>
<dbReference type="Gene3D" id="1.10.10.60">
    <property type="entry name" value="Homeodomain-like"/>
    <property type="match status" value="1"/>
</dbReference>